<reference evidence="1" key="1">
    <citation type="journal article" date="2021" name="Proc. Natl. Acad. Sci. U.S.A.">
        <title>A Catalog of Tens of Thousands of Viruses from Human Metagenomes Reveals Hidden Associations with Chronic Diseases.</title>
        <authorList>
            <person name="Tisza M.J."/>
            <person name="Buck C.B."/>
        </authorList>
    </citation>
    <scope>NUCLEOTIDE SEQUENCE</scope>
    <source>
        <strain evidence="1">CtPjm15</strain>
    </source>
</reference>
<organism evidence="1">
    <name type="scientific">Phage sp. ctPjm15</name>
    <dbReference type="NCBI Taxonomy" id="2828006"/>
    <lineage>
        <taxon>Viruses</taxon>
    </lineage>
</organism>
<sequence>MHEGMKIIDKEEAAELFDKGEAVYRLYDDGSESLVWEKAEIYWHYGECGIEEE</sequence>
<evidence type="ECO:0000313" key="1">
    <source>
        <dbReference type="EMBL" id="DAF52982.1"/>
    </source>
</evidence>
<accession>A0A8S5SPU9</accession>
<name>A0A8S5SPU9_9VIRU</name>
<proteinExistence type="predicted"/>
<dbReference type="EMBL" id="BK032645">
    <property type="protein sequence ID" value="DAF52982.1"/>
    <property type="molecule type" value="Genomic_DNA"/>
</dbReference>
<protein>
    <submittedName>
        <fullName evidence="1">Uncharacterized protein</fullName>
    </submittedName>
</protein>